<evidence type="ECO:0000259" key="10">
    <source>
        <dbReference type="Pfam" id="PF21082"/>
    </source>
</evidence>
<evidence type="ECO:0000256" key="7">
    <source>
        <dbReference type="SAM" id="MobiDB-lite"/>
    </source>
</evidence>
<proteinExistence type="inferred from homology"/>
<dbReference type="Pfam" id="PF00924">
    <property type="entry name" value="MS_channel_2nd"/>
    <property type="match status" value="1"/>
</dbReference>
<evidence type="ECO:0000256" key="8">
    <source>
        <dbReference type="SAM" id="Phobius"/>
    </source>
</evidence>
<dbReference type="InterPro" id="IPR049142">
    <property type="entry name" value="MS_channel_1st"/>
</dbReference>
<dbReference type="InterPro" id="IPR011014">
    <property type="entry name" value="MscS_channel_TM-2"/>
</dbReference>
<evidence type="ECO:0000313" key="12">
    <source>
        <dbReference type="EMBL" id="XCM36106.1"/>
    </source>
</evidence>
<protein>
    <submittedName>
        <fullName evidence="12">Mechanosensitive ion channel family protein</fullName>
    </submittedName>
</protein>
<feature type="domain" description="Mechanosensitive ion channel MscS C-terminal" evidence="10">
    <location>
        <begin position="541"/>
        <end position="628"/>
    </location>
</feature>
<evidence type="ECO:0000256" key="3">
    <source>
        <dbReference type="ARBA" id="ARBA00022475"/>
    </source>
</evidence>
<dbReference type="InterPro" id="IPR049278">
    <property type="entry name" value="MS_channel_C"/>
</dbReference>
<feature type="domain" description="Mechanosensitive ion channel transmembrane helices 2/3" evidence="11">
    <location>
        <begin position="433"/>
        <end position="469"/>
    </location>
</feature>
<evidence type="ECO:0000256" key="4">
    <source>
        <dbReference type="ARBA" id="ARBA00022692"/>
    </source>
</evidence>
<dbReference type="AlphaFoldDB" id="A0AAU8JBM2"/>
<feature type="region of interest" description="Disordered" evidence="7">
    <location>
        <begin position="46"/>
        <end position="102"/>
    </location>
</feature>
<keyword evidence="4 8" id="KW-0812">Transmembrane</keyword>
<dbReference type="Pfam" id="PF21088">
    <property type="entry name" value="MS_channel_1st"/>
    <property type="match status" value="1"/>
</dbReference>
<dbReference type="InterPro" id="IPR006685">
    <property type="entry name" value="MscS_channel_2nd"/>
</dbReference>
<comment type="similarity">
    <text evidence="2">Belongs to the MscS (TC 1.A.23) family.</text>
</comment>
<feature type="domain" description="Mechanosensitive ion channel MscS" evidence="9">
    <location>
        <begin position="470"/>
        <end position="535"/>
    </location>
</feature>
<dbReference type="SUPFAM" id="SSF82689">
    <property type="entry name" value="Mechanosensitive channel protein MscS (YggB), C-terminal domain"/>
    <property type="match status" value="1"/>
</dbReference>
<feature type="compositionally biased region" description="Polar residues" evidence="7">
    <location>
        <begin position="46"/>
        <end position="84"/>
    </location>
</feature>
<dbReference type="PANTHER" id="PTHR30460">
    <property type="entry name" value="MODERATE CONDUCTANCE MECHANOSENSITIVE CHANNEL YBIO"/>
    <property type="match status" value="1"/>
</dbReference>
<dbReference type="PANTHER" id="PTHR30460:SF0">
    <property type="entry name" value="MODERATE CONDUCTANCE MECHANOSENSITIVE CHANNEL YBIO"/>
    <property type="match status" value="1"/>
</dbReference>
<comment type="subcellular location">
    <subcellularLocation>
        <location evidence="1">Cell membrane</location>
        <topology evidence="1">Multi-pass membrane protein</topology>
    </subcellularLocation>
</comment>
<evidence type="ECO:0000256" key="2">
    <source>
        <dbReference type="ARBA" id="ARBA00008017"/>
    </source>
</evidence>
<dbReference type="Pfam" id="PF21082">
    <property type="entry name" value="MS_channel_3rd"/>
    <property type="match status" value="1"/>
</dbReference>
<dbReference type="SUPFAM" id="SSF82861">
    <property type="entry name" value="Mechanosensitive channel protein MscS (YggB), transmembrane region"/>
    <property type="match status" value="1"/>
</dbReference>
<dbReference type="EMBL" id="CP159837">
    <property type="protein sequence ID" value="XCM36106.1"/>
    <property type="molecule type" value="Genomic_DNA"/>
</dbReference>
<dbReference type="InterPro" id="IPR011066">
    <property type="entry name" value="MscS_channel_C_sf"/>
</dbReference>
<evidence type="ECO:0000256" key="6">
    <source>
        <dbReference type="ARBA" id="ARBA00023136"/>
    </source>
</evidence>
<feature type="transmembrane region" description="Helical" evidence="8">
    <location>
        <begin position="242"/>
        <end position="262"/>
    </location>
</feature>
<dbReference type="RefSeq" id="WP_354635079.1">
    <property type="nucleotide sequence ID" value="NZ_CP159837.1"/>
</dbReference>
<sequence>MNQNQTMYHHNKMARKHPRKKPPRKTLMAIAIACTLSFNPSAISAAWSQTEPTRPNTTSTSEPLTKAQTNPQPALVTPTNSSDQPKASSPATSSTPPLFKPVTKSTARTSWQIILPPLLSANQNQKITPAPVRLDGRIIFSIAPLTNNRTEIIEHHLKTVLQSNFEPNTLKVYYETVNGLPVIYVSWQNQPQPIYILTVTNLDAEIQGIDLETLAYQWIQEIQQALKNAELERQPEALKKQAMSAAVVIFIIILSNLTLVSMQQKLQKDHKKIEIKITPETADKETETKTNISESSENYLDSLENFSESSEAVNPLLQQRITLLQKRNFNEIQQGLVPLGQGGVLGVGTYVVLGIFPYSRWLQPIIISLLPIPLQLIFTGLSTYLAIRIGRMAIDRFFAALENRKFKSIDNSERLALRFSTFSRVLKNLSSGLLITVGIFVGLSVIGINIGPLLAGAGILGLAISLGSQNVIKDTINGFFVLLEDQYAVGDVIAVGDVGGLVENMNLRITQLRNGEGRLITIPNSSITIVQNLSKEWARVDLTLDVSYQTNIDQAFAVIQEVVDEIYNEPEWREKIIAPPELLGIDRMDHAGLMIRVWIKVKPLQHLIVGRECRRRLKTRLDQSGISIGIPQQTLFVNNALELLSLKDNN</sequence>
<feature type="compositionally biased region" description="Low complexity" evidence="7">
    <location>
        <begin position="85"/>
        <end position="97"/>
    </location>
</feature>
<accession>A0AAU8JBM2</accession>
<name>A0AAU8JBM2_9CYAN</name>
<evidence type="ECO:0000259" key="11">
    <source>
        <dbReference type="Pfam" id="PF21088"/>
    </source>
</evidence>
<dbReference type="InterPro" id="IPR023408">
    <property type="entry name" value="MscS_beta-dom_sf"/>
</dbReference>
<feature type="transmembrane region" description="Helical" evidence="8">
    <location>
        <begin position="336"/>
        <end position="359"/>
    </location>
</feature>
<evidence type="ECO:0000256" key="1">
    <source>
        <dbReference type="ARBA" id="ARBA00004651"/>
    </source>
</evidence>
<dbReference type="InterPro" id="IPR045276">
    <property type="entry name" value="YbiO_bact"/>
</dbReference>
<feature type="compositionally biased region" description="Basic residues" evidence="7">
    <location>
        <begin position="9"/>
        <end position="23"/>
    </location>
</feature>
<feature type="transmembrane region" description="Helical" evidence="8">
    <location>
        <begin position="433"/>
        <end position="466"/>
    </location>
</feature>
<dbReference type="SUPFAM" id="SSF50182">
    <property type="entry name" value="Sm-like ribonucleoproteins"/>
    <property type="match status" value="1"/>
</dbReference>
<evidence type="ECO:0000259" key="9">
    <source>
        <dbReference type="Pfam" id="PF00924"/>
    </source>
</evidence>
<dbReference type="GO" id="GO:0005886">
    <property type="term" value="C:plasma membrane"/>
    <property type="evidence" value="ECO:0007669"/>
    <property type="project" value="UniProtKB-SubCell"/>
</dbReference>
<dbReference type="InterPro" id="IPR010920">
    <property type="entry name" value="LSM_dom_sf"/>
</dbReference>
<gene>
    <name evidence="12" type="ORF">ABWT76_004839</name>
</gene>
<evidence type="ECO:0000256" key="5">
    <source>
        <dbReference type="ARBA" id="ARBA00022989"/>
    </source>
</evidence>
<reference evidence="12" key="1">
    <citation type="submission" date="2024-07" db="EMBL/GenBank/DDBJ databases">
        <authorList>
            <person name="Kim Y.J."/>
            <person name="Jeong J.Y."/>
        </authorList>
    </citation>
    <scope>NUCLEOTIDE SEQUENCE</scope>
    <source>
        <strain evidence="12">GIHE-MW2</strain>
    </source>
</reference>
<feature type="transmembrane region" description="Helical" evidence="8">
    <location>
        <begin position="365"/>
        <end position="387"/>
    </location>
</feature>
<dbReference type="Gene3D" id="1.10.287.1260">
    <property type="match status" value="1"/>
</dbReference>
<keyword evidence="5 8" id="KW-1133">Transmembrane helix</keyword>
<dbReference type="GO" id="GO:0008381">
    <property type="term" value="F:mechanosensitive monoatomic ion channel activity"/>
    <property type="evidence" value="ECO:0007669"/>
    <property type="project" value="InterPro"/>
</dbReference>
<organism evidence="12">
    <name type="scientific">Planktothricoides raciborskii GIHE-MW2</name>
    <dbReference type="NCBI Taxonomy" id="2792601"/>
    <lineage>
        <taxon>Bacteria</taxon>
        <taxon>Bacillati</taxon>
        <taxon>Cyanobacteriota</taxon>
        <taxon>Cyanophyceae</taxon>
        <taxon>Oscillatoriophycideae</taxon>
        <taxon>Oscillatoriales</taxon>
        <taxon>Oscillatoriaceae</taxon>
        <taxon>Planktothricoides</taxon>
    </lineage>
</organism>
<keyword evidence="6 8" id="KW-0472">Membrane</keyword>
<dbReference type="Gene3D" id="2.30.30.60">
    <property type="match status" value="1"/>
</dbReference>
<feature type="region of interest" description="Disordered" evidence="7">
    <location>
        <begin position="1"/>
        <end position="23"/>
    </location>
</feature>
<dbReference type="Gene3D" id="3.30.70.100">
    <property type="match status" value="1"/>
</dbReference>
<keyword evidence="3" id="KW-1003">Cell membrane</keyword>